<evidence type="ECO:0000256" key="2">
    <source>
        <dbReference type="ARBA" id="ARBA00009142"/>
    </source>
</evidence>
<feature type="transmembrane region" description="Helical" evidence="8">
    <location>
        <begin position="36"/>
        <end position="58"/>
    </location>
</feature>
<dbReference type="RefSeq" id="WP_043252442.1">
    <property type="nucleotide sequence ID" value="NZ_HG322950.1"/>
</dbReference>
<dbReference type="InterPro" id="IPR002781">
    <property type="entry name" value="TM_pro_TauE-like"/>
</dbReference>
<sequence length="247" mass="27113">MPYTLPALGSFILLAYTLEAVTGFGSVVVALSLGALLLPIDQLLPVLVPLNVGLTGCLVWRHRKLIDTRLLFATLLPGMLLGMLVGYLLLPHLQPQLLKRGFGLLILWFAARELSRGWRDEAPRGQTPAWLLRLTTGAAGVCHGLFASGGPLLVYGLATLRMDKSRFRATLVSVWFTLNGLLTLAFLADGRLLPALPRVLAFAPLLPLGLWLGERLHRRCAERHFRLTIHLLLLLSGTLLLSPWSLP</sequence>
<dbReference type="Pfam" id="PF01925">
    <property type="entry name" value="TauE"/>
    <property type="match status" value="1"/>
</dbReference>
<reference evidence="9 10" key="2">
    <citation type="submission" date="2014-05" db="EMBL/GenBank/DDBJ databases">
        <title>Genome sequence of the 3-chlorobenzoate degrading bacterium Pseudomonas knackmussii B13 shows multiple evidence for horizontal gene transfer.</title>
        <authorList>
            <person name="Miyazaki R."/>
            <person name="Bertelli C."/>
            <person name="Falquet L."/>
            <person name="Robinson-Rechavi M."/>
            <person name="Gharib W."/>
            <person name="Roy S."/>
            <person name="Van der Meer J.R."/>
        </authorList>
    </citation>
    <scope>NUCLEOTIDE SEQUENCE [LARGE SCALE GENOMIC DNA]</scope>
    <source>
        <strain evidence="9 10">B13</strain>
    </source>
</reference>
<feature type="transmembrane region" description="Helical" evidence="8">
    <location>
        <begin position="194"/>
        <end position="213"/>
    </location>
</feature>
<keyword evidence="5 8" id="KW-0812">Transmembrane</keyword>
<dbReference type="AlphaFoldDB" id="A0A024HGR8"/>
<evidence type="ECO:0000313" key="9">
    <source>
        <dbReference type="EMBL" id="CDF84071.1"/>
    </source>
</evidence>
<feature type="transmembrane region" description="Helical" evidence="8">
    <location>
        <begin position="225"/>
        <end position="246"/>
    </location>
</feature>
<dbReference type="KEGG" id="pkc:PKB_2724"/>
<evidence type="ECO:0000256" key="3">
    <source>
        <dbReference type="ARBA" id="ARBA00022448"/>
    </source>
</evidence>
<evidence type="ECO:0000256" key="5">
    <source>
        <dbReference type="ARBA" id="ARBA00022692"/>
    </source>
</evidence>
<feature type="transmembrane region" description="Helical" evidence="8">
    <location>
        <begin position="70"/>
        <end position="90"/>
    </location>
</feature>
<evidence type="ECO:0000256" key="1">
    <source>
        <dbReference type="ARBA" id="ARBA00004651"/>
    </source>
</evidence>
<dbReference type="HOGENOM" id="CLU_054750_5_0_6"/>
<dbReference type="Proteomes" id="UP000025241">
    <property type="component" value="Chromosome I"/>
</dbReference>
<dbReference type="PANTHER" id="PTHR30269:SF37">
    <property type="entry name" value="MEMBRANE TRANSPORTER PROTEIN"/>
    <property type="match status" value="1"/>
</dbReference>
<comment type="subcellular location">
    <subcellularLocation>
        <location evidence="1 8">Cell membrane</location>
        <topology evidence="1 8">Multi-pass membrane protein</topology>
    </subcellularLocation>
</comment>
<dbReference type="GO" id="GO:0005886">
    <property type="term" value="C:plasma membrane"/>
    <property type="evidence" value="ECO:0007669"/>
    <property type="project" value="UniProtKB-SubCell"/>
</dbReference>
<evidence type="ECO:0000256" key="8">
    <source>
        <dbReference type="RuleBase" id="RU363041"/>
    </source>
</evidence>
<accession>A0A024HGR8</accession>
<proteinExistence type="inferred from homology"/>
<dbReference type="PANTHER" id="PTHR30269">
    <property type="entry name" value="TRANSMEMBRANE PROTEIN YFCA"/>
    <property type="match status" value="1"/>
</dbReference>
<keyword evidence="10" id="KW-1185">Reference proteome</keyword>
<evidence type="ECO:0000256" key="6">
    <source>
        <dbReference type="ARBA" id="ARBA00022989"/>
    </source>
</evidence>
<keyword evidence="7 8" id="KW-0472">Membrane</keyword>
<keyword evidence="6 8" id="KW-1133">Transmembrane helix</keyword>
<comment type="similarity">
    <text evidence="2 8">Belongs to the 4-toluene sulfonate uptake permease (TSUP) (TC 2.A.102) family.</text>
</comment>
<dbReference type="EMBL" id="HG322950">
    <property type="protein sequence ID" value="CDF84071.1"/>
    <property type="molecule type" value="Genomic_DNA"/>
</dbReference>
<feature type="transmembrane region" description="Helical" evidence="8">
    <location>
        <begin position="130"/>
        <end position="157"/>
    </location>
</feature>
<dbReference type="eggNOG" id="COG0730">
    <property type="taxonomic scope" value="Bacteria"/>
</dbReference>
<evidence type="ECO:0000256" key="4">
    <source>
        <dbReference type="ARBA" id="ARBA00022475"/>
    </source>
</evidence>
<evidence type="ECO:0000313" key="10">
    <source>
        <dbReference type="Proteomes" id="UP000025241"/>
    </source>
</evidence>
<keyword evidence="4 8" id="KW-1003">Cell membrane</keyword>
<dbReference type="PATRIC" id="fig|1301098.3.peg.2736"/>
<keyword evidence="3" id="KW-0813">Transport</keyword>
<dbReference type="InterPro" id="IPR052017">
    <property type="entry name" value="TSUP"/>
</dbReference>
<organism evidence="9 10">
    <name type="scientific">Pseudomonas knackmussii (strain DSM 6978 / CCUG 54928 / LMG 23759 / B13)</name>
    <dbReference type="NCBI Taxonomy" id="1301098"/>
    <lineage>
        <taxon>Bacteria</taxon>
        <taxon>Pseudomonadati</taxon>
        <taxon>Pseudomonadota</taxon>
        <taxon>Gammaproteobacteria</taxon>
        <taxon>Pseudomonadales</taxon>
        <taxon>Pseudomonadaceae</taxon>
        <taxon>Pseudomonas</taxon>
    </lineage>
</organism>
<evidence type="ECO:0000256" key="7">
    <source>
        <dbReference type="ARBA" id="ARBA00023136"/>
    </source>
</evidence>
<feature type="transmembrane region" description="Helical" evidence="8">
    <location>
        <begin position="169"/>
        <end position="188"/>
    </location>
</feature>
<protein>
    <recommendedName>
        <fullName evidence="8">Probable membrane transporter protein</fullName>
    </recommendedName>
</protein>
<gene>
    <name evidence="9" type="ORF">PKB_2724</name>
</gene>
<dbReference type="OrthoDB" id="7843147at2"/>
<dbReference type="STRING" id="1301098.PKB_2724"/>
<reference evidence="9 10" key="1">
    <citation type="submission" date="2013-03" db="EMBL/GenBank/DDBJ databases">
        <authorList>
            <person name="Linke B."/>
        </authorList>
    </citation>
    <scope>NUCLEOTIDE SEQUENCE [LARGE SCALE GENOMIC DNA]</scope>
    <source>
        <strain evidence="9 10">B13</strain>
    </source>
</reference>
<name>A0A024HGR8_PSEKB</name>